<dbReference type="GO" id="GO:0015031">
    <property type="term" value="P:protein transport"/>
    <property type="evidence" value="ECO:0007669"/>
    <property type="project" value="UniProtKB-KW"/>
</dbReference>
<comment type="similarity">
    <text evidence="5">Belongs to the ATG27 family.</text>
</comment>
<protein>
    <recommendedName>
        <fullName evidence="6">Autophagy-related protein 27</fullName>
    </recommendedName>
</protein>
<keyword evidence="9 20" id="KW-0732">Signal</keyword>
<dbReference type="InterPro" id="IPR018939">
    <property type="entry name" value="Autophagy-rel_prot_27"/>
</dbReference>
<evidence type="ECO:0000256" key="11">
    <source>
        <dbReference type="ARBA" id="ARBA00022989"/>
    </source>
</evidence>
<dbReference type="OrthoDB" id="196385at2759"/>
<feature type="transmembrane region" description="Helical" evidence="19">
    <location>
        <begin position="242"/>
        <end position="262"/>
    </location>
</feature>
<evidence type="ECO:0000256" key="3">
    <source>
        <dbReference type="ARBA" id="ARBA00004394"/>
    </source>
</evidence>
<comment type="subcellular location">
    <subcellularLocation>
        <location evidence="2">Cytoplasmic vesicle membrane</location>
        <topology evidence="2">Single-pass type I membrane protein</topology>
    </subcellularLocation>
    <subcellularLocation>
        <location evidence="3">Golgi apparatus membrane</location>
    </subcellularLocation>
    <subcellularLocation>
        <location evidence="1">Mitochondrion membrane</location>
        <topology evidence="1">Single-pass membrane protein</topology>
    </subcellularLocation>
    <subcellularLocation>
        <location evidence="4">Preautophagosomal structure membrane</location>
        <topology evidence="4">Single-pass type I membrane protein</topology>
    </subcellularLocation>
</comment>
<dbReference type="EMBL" id="FN668688">
    <property type="protein sequence ID" value="CBK24443.2"/>
    <property type="molecule type" value="Genomic_DNA"/>
</dbReference>
<dbReference type="PANTHER" id="PTHR15071">
    <property type="entry name" value="MANNOSE-6-PHOSPHATE RECEPTOR FAMILY MEMBER"/>
    <property type="match status" value="1"/>
</dbReference>
<name>D8M8Q4_BLAHO</name>
<evidence type="ECO:0000259" key="21">
    <source>
        <dbReference type="PROSITE" id="PS50026"/>
    </source>
</evidence>
<dbReference type="InParanoid" id="D8M8Q4"/>
<feature type="chain" id="PRO_5003117776" description="Autophagy-related protein 27" evidence="20">
    <location>
        <begin position="22"/>
        <end position="288"/>
    </location>
</feature>
<evidence type="ECO:0000256" key="8">
    <source>
        <dbReference type="ARBA" id="ARBA00022692"/>
    </source>
</evidence>
<evidence type="ECO:0000256" key="13">
    <source>
        <dbReference type="ARBA" id="ARBA00023034"/>
    </source>
</evidence>
<dbReference type="GO" id="GO:0006914">
    <property type="term" value="P:autophagy"/>
    <property type="evidence" value="ECO:0007669"/>
    <property type="project" value="UniProtKB-KW"/>
</dbReference>
<feature type="signal peptide" evidence="20">
    <location>
        <begin position="1"/>
        <end position="21"/>
    </location>
</feature>
<dbReference type="GO" id="GO:0000139">
    <property type="term" value="C:Golgi membrane"/>
    <property type="evidence" value="ECO:0007669"/>
    <property type="project" value="UniProtKB-SubCell"/>
</dbReference>
<evidence type="ECO:0000256" key="4">
    <source>
        <dbReference type="ARBA" id="ARBA00004472"/>
    </source>
</evidence>
<evidence type="ECO:0000256" key="5">
    <source>
        <dbReference type="ARBA" id="ARBA00005363"/>
    </source>
</evidence>
<reference evidence="23" key="1">
    <citation type="submission" date="2010-02" db="EMBL/GenBank/DDBJ databases">
        <title>Sequencing and annotation of the Blastocystis hominis genome.</title>
        <authorList>
            <person name="Wincker P."/>
        </authorList>
    </citation>
    <scope>NUCLEOTIDE SEQUENCE</scope>
    <source>
        <strain evidence="23">Singapore isolate B</strain>
    </source>
</reference>
<dbReference type="GO" id="GO:0010008">
    <property type="term" value="C:endosome membrane"/>
    <property type="evidence" value="ECO:0007669"/>
    <property type="project" value="UniProtKB-SubCell"/>
</dbReference>
<keyword evidence="14" id="KW-0496">Mitochondrion</keyword>
<evidence type="ECO:0000256" key="19">
    <source>
        <dbReference type="SAM" id="Phobius"/>
    </source>
</evidence>
<dbReference type="InterPro" id="IPR009011">
    <property type="entry name" value="Man6P_isomerase_rcpt-bd_dom_sf"/>
</dbReference>
<dbReference type="RefSeq" id="XP_012898491.1">
    <property type="nucleotide sequence ID" value="XM_013043037.1"/>
</dbReference>
<proteinExistence type="inferred from homology"/>
<dbReference type="SUPFAM" id="SSF50911">
    <property type="entry name" value="Mannose 6-phosphate receptor domain"/>
    <property type="match status" value="1"/>
</dbReference>
<dbReference type="Gene3D" id="2.70.130.10">
    <property type="entry name" value="Mannose-6-phosphate receptor binding domain"/>
    <property type="match status" value="1"/>
</dbReference>
<keyword evidence="16 18" id="KW-1015">Disulfide bond</keyword>
<accession>D8M8Q4</accession>
<feature type="disulfide bond" evidence="18">
    <location>
        <begin position="199"/>
        <end position="216"/>
    </location>
</feature>
<evidence type="ECO:0000313" key="23">
    <source>
        <dbReference type="EMBL" id="CBK24443.2"/>
    </source>
</evidence>
<evidence type="ECO:0000256" key="12">
    <source>
        <dbReference type="ARBA" id="ARBA00023006"/>
    </source>
</evidence>
<keyword evidence="17" id="KW-0968">Cytoplasmic vesicle</keyword>
<sequence length="288" mass="32061">MRTYSILLFAILASIALSVDCYKRIDRSKAERNKYVVTYDLTGLVYSTQYVVLDKDPVARNYSYWFNICRPVAEPPVYGNTVSQCKNNTDGTLYPAYQILSGGTCYHLGGGVTDQYMGFEPIDYDDPSTGVTLVYKGGDNYYCGDKERSFRISFYCMNNPTNLPKDSDIVEFPACTYNLRLESMFGCPVSCGESNRVLCSGRGVCGYDRDQRTARCFCNDGYHGTACEKQGGEEVALSSTSMILLCVSGFLLIVEIGVLIMWQKVKGLRLDPAAYANLNAENMGMYAI</sequence>
<gene>
    <name evidence="23" type="ORF">GSBLH_T00004184001</name>
</gene>
<keyword evidence="18" id="KW-0245">EGF-like domain</keyword>
<dbReference type="GeneID" id="24921221"/>
<evidence type="ECO:0000256" key="2">
    <source>
        <dbReference type="ARBA" id="ARBA00004358"/>
    </source>
</evidence>
<organism evidence="23">
    <name type="scientific">Blastocystis hominis</name>
    <dbReference type="NCBI Taxonomy" id="12968"/>
    <lineage>
        <taxon>Eukaryota</taxon>
        <taxon>Sar</taxon>
        <taxon>Stramenopiles</taxon>
        <taxon>Bigyra</taxon>
        <taxon>Opalozoa</taxon>
        <taxon>Opalinata</taxon>
        <taxon>Blastocystidae</taxon>
        <taxon>Blastocystis</taxon>
    </lineage>
</organism>
<evidence type="ECO:0000313" key="24">
    <source>
        <dbReference type="Proteomes" id="UP000008312"/>
    </source>
</evidence>
<dbReference type="GO" id="GO:0031966">
    <property type="term" value="C:mitochondrial membrane"/>
    <property type="evidence" value="ECO:0007669"/>
    <property type="project" value="UniProtKB-SubCell"/>
</dbReference>
<evidence type="ECO:0000256" key="17">
    <source>
        <dbReference type="ARBA" id="ARBA00023329"/>
    </source>
</evidence>
<keyword evidence="13" id="KW-0333">Golgi apparatus</keyword>
<evidence type="ECO:0000256" key="20">
    <source>
        <dbReference type="SAM" id="SignalP"/>
    </source>
</evidence>
<dbReference type="Pfam" id="PF09451">
    <property type="entry name" value="ATG27"/>
    <property type="match status" value="1"/>
</dbReference>
<keyword evidence="24" id="KW-1185">Reference proteome</keyword>
<evidence type="ECO:0000256" key="10">
    <source>
        <dbReference type="ARBA" id="ARBA00022927"/>
    </source>
</evidence>
<keyword evidence="11 19" id="KW-1133">Transmembrane helix</keyword>
<dbReference type="PROSITE" id="PS00022">
    <property type="entry name" value="EGF_1"/>
    <property type="match status" value="1"/>
</dbReference>
<evidence type="ECO:0000256" key="14">
    <source>
        <dbReference type="ARBA" id="ARBA00023128"/>
    </source>
</evidence>
<dbReference type="PROSITE" id="PS50026">
    <property type="entry name" value="EGF_3"/>
    <property type="match status" value="1"/>
</dbReference>
<keyword evidence="15 19" id="KW-0472">Membrane</keyword>
<dbReference type="PANTHER" id="PTHR15071:SF0">
    <property type="entry name" value="MANNOSE 6-PHOSPHATE RECEPTOR-LIKE PROTEIN 1"/>
    <property type="match status" value="1"/>
</dbReference>
<evidence type="ECO:0000256" key="6">
    <source>
        <dbReference type="ARBA" id="ARBA00013776"/>
    </source>
</evidence>
<dbReference type="PROSITE" id="PS51914">
    <property type="entry name" value="MRH"/>
    <property type="match status" value="1"/>
</dbReference>
<dbReference type="InterPro" id="IPR000742">
    <property type="entry name" value="EGF"/>
</dbReference>
<comment type="caution">
    <text evidence="18">Lacks conserved residue(s) required for the propagation of feature annotation.</text>
</comment>
<evidence type="ECO:0000256" key="16">
    <source>
        <dbReference type="ARBA" id="ARBA00023157"/>
    </source>
</evidence>
<dbReference type="Proteomes" id="UP000008312">
    <property type="component" value="Unassembled WGS sequence"/>
</dbReference>
<evidence type="ECO:0000256" key="9">
    <source>
        <dbReference type="ARBA" id="ARBA00022729"/>
    </source>
</evidence>
<dbReference type="InterPro" id="IPR044865">
    <property type="entry name" value="MRH_dom"/>
</dbReference>
<keyword evidence="10" id="KW-0653">Protein transport</keyword>
<dbReference type="OMA" id="ERESCTY"/>
<evidence type="ECO:0000259" key="22">
    <source>
        <dbReference type="PROSITE" id="PS51914"/>
    </source>
</evidence>
<keyword evidence="7" id="KW-0813">Transport</keyword>
<dbReference type="GO" id="GO:0034045">
    <property type="term" value="C:phagophore assembly site membrane"/>
    <property type="evidence" value="ECO:0007669"/>
    <property type="project" value="UniProtKB-SubCell"/>
</dbReference>
<dbReference type="PROSITE" id="PS01186">
    <property type="entry name" value="EGF_2"/>
    <property type="match status" value="1"/>
</dbReference>
<dbReference type="Pfam" id="PF23106">
    <property type="entry name" value="EGF_Teneurin"/>
    <property type="match status" value="1"/>
</dbReference>
<feature type="domain" description="MRH" evidence="22">
    <location>
        <begin position="19"/>
        <end position="189"/>
    </location>
</feature>
<evidence type="ECO:0000256" key="7">
    <source>
        <dbReference type="ARBA" id="ARBA00022448"/>
    </source>
</evidence>
<keyword evidence="8 19" id="KW-0812">Transmembrane</keyword>
<evidence type="ECO:0000256" key="1">
    <source>
        <dbReference type="ARBA" id="ARBA00004304"/>
    </source>
</evidence>
<feature type="domain" description="EGF-like" evidence="21">
    <location>
        <begin position="193"/>
        <end position="228"/>
    </location>
</feature>
<keyword evidence="12" id="KW-0072">Autophagy</keyword>
<dbReference type="AlphaFoldDB" id="D8M8Q4"/>
<evidence type="ECO:0000256" key="18">
    <source>
        <dbReference type="PROSITE-ProRule" id="PRU00076"/>
    </source>
</evidence>
<feature type="disulfide bond" evidence="18">
    <location>
        <begin position="218"/>
        <end position="227"/>
    </location>
</feature>
<evidence type="ECO:0000256" key="15">
    <source>
        <dbReference type="ARBA" id="ARBA00023136"/>
    </source>
</evidence>
<dbReference type="Gene3D" id="2.10.25.10">
    <property type="entry name" value="Laminin"/>
    <property type="match status" value="1"/>
</dbReference>